<feature type="compositionally biased region" description="Polar residues" evidence="1">
    <location>
        <begin position="146"/>
        <end position="156"/>
    </location>
</feature>
<accession>A0A2S4VKF4</accession>
<dbReference type="VEuPathDB" id="FungiDB:PSHT_08997"/>
<organism evidence="2 3">
    <name type="scientific">Puccinia striiformis</name>
    <dbReference type="NCBI Taxonomy" id="27350"/>
    <lineage>
        <taxon>Eukaryota</taxon>
        <taxon>Fungi</taxon>
        <taxon>Dikarya</taxon>
        <taxon>Basidiomycota</taxon>
        <taxon>Pucciniomycotina</taxon>
        <taxon>Pucciniomycetes</taxon>
        <taxon>Pucciniales</taxon>
        <taxon>Pucciniaceae</taxon>
        <taxon>Puccinia</taxon>
    </lineage>
</organism>
<evidence type="ECO:0000256" key="1">
    <source>
        <dbReference type="SAM" id="MobiDB-lite"/>
    </source>
</evidence>
<keyword evidence="3" id="KW-1185">Reference proteome</keyword>
<name>A0A2S4VKF4_9BASI</name>
<sequence length="580" mass="62903">MSTQECLDAYEIVQGLVTHPGLKPHQRRQAEALLKDIKANLENSDDEGETSRPDDQQMGPAQTPPRPTPAISAAPRQTQAAAIRTKAHQFPPRESAHSEKPGAQRDLGALASKPQSTGISGDMERALNSRGLRTFLSAEGDQFLASITASQNTHMSPPTAPALDTRPPQAPRPEPNSRPAQAPHTNLGPSLSPRPRQPDVHEPTKRPTKYRFDNVRLEGMENDVAAKKARVGSPGSDDDADGSTDDGDNSDQPPAQPPVPVDMFRNYTIPRDRTQGPSANAQQERPKDRSGGTSAHSTVARSARSPSVELFVSGQLLPMQEVNRWNTELSTGISWTIESAEKSLKNIVFILDTLPQMISSHPPISREKSPNLWSDIGHLHQLCVSENILKVAGSLSLITPDMVDMGKITTKAPGKDGHILAPNLANFFAPPKVAYTRLKSTLEQSWSTLHFSDVKNQCAPNTDDVSRSAMDLVQTFCGAMAGLAYICTKSDMRPKQAKLDRARTTHHTEHVQMLANLLIFGPTAAFTSLRKSQFVSLANANAMLELGSSVLKQKLALGISAPMPHSTFRQSSATFSELPG</sequence>
<dbReference type="VEuPathDB" id="FungiDB:PSTT_17132"/>
<reference evidence="3" key="3">
    <citation type="journal article" date="2018" name="Mol. Plant Microbe Interact.">
        <title>Genome sequence resources for the wheat stripe rust pathogen (Puccinia striiformis f. sp. tritici) and the barley stripe rust pathogen (Puccinia striiformis f. sp. hordei).</title>
        <authorList>
            <person name="Xia C."/>
            <person name="Wang M."/>
            <person name="Yin C."/>
            <person name="Cornejo O.E."/>
            <person name="Hulbert S.H."/>
            <person name="Chen X."/>
        </authorList>
    </citation>
    <scope>NUCLEOTIDE SEQUENCE [LARGE SCALE GENOMIC DNA]</scope>
    <source>
        <strain evidence="3">93TX-2</strain>
    </source>
</reference>
<feature type="region of interest" description="Disordered" evidence="1">
    <location>
        <begin position="22"/>
        <end position="122"/>
    </location>
</feature>
<reference evidence="3" key="2">
    <citation type="journal article" date="2018" name="BMC Genomics">
        <title>Genomic insights into host adaptation between the wheat stripe rust pathogen (Puccinia striiformis f. sp. tritici) and the barley stripe rust pathogen (Puccinia striiformis f. sp. hordei).</title>
        <authorList>
            <person name="Xia C."/>
            <person name="Wang M."/>
            <person name="Yin C."/>
            <person name="Cornejo O.E."/>
            <person name="Hulbert S.H."/>
            <person name="Chen X."/>
        </authorList>
    </citation>
    <scope>NUCLEOTIDE SEQUENCE [LARGE SCALE GENOMIC DNA]</scope>
    <source>
        <strain evidence="3">93TX-2</strain>
    </source>
</reference>
<reference evidence="2 3" key="1">
    <citation type="submission" date="2017-12" db="EMBL/GenBank/DDBJ databases">
        <title>Gene loss provides genomic basis for host adaptation in cereal stripe rust fungi.</title>
        <authorList>
            <person name="Xia C."/>
        </authorList>
    </citation>
    <scope>NUCLEOTIDE SEQUENCE [LARGE SCALE GENOMIC DNA]</scope>
    <source>
        <strain evidence="2 3">93TX-2</strain>
    </source>
</reference>
<evidence type="ECO:0000313" key="2">
    <source>
        <dbReference type="EMBL" id="POW10036.1"/>
    </source>
</evidence>
<proteinExistence type="predicted"/>
<dbReference type="Proteomes" id="UP000238274">
    <property type="component" value="Unassembled WGS sequence"/>
</dbReference>
<gene>
    <name evidence="2" type="ORF">PSHT_08997</name>
</gene>
<dbReference type="EMBL" id="PKSM01000122">
    <property type="protein sequence ID" value="POW10036.1"/>
    <property type="molecule type" value="Genomic_DNA"/>
</dbReference>
<feature type="compositionally biased region" description="Acidic residues" evidence="1">
    <location>
        <begin position="236"/>
        <end position="249"/>
    </location>
</feature>
<feature type="compositionally biased region" description="Basic and acidic residues" evidence="1">
    <location>
        <begin position="196"/>
        <end position="219"/>
    </location>
</feature>
<evidence type="ECO:0000313" key="3">
    <source>
        <dbReference type="Proteomes" id="UP000238274"/>
    </source>
</evidence>
<feature type="region of interest" description="Disordered" evidence="1">
    <location>
        <begin position="146"/>
        <end position="304"/>
    </location>
</feature>
<feature type="compositionally biased region" description="Basic and acidic residues" evidence="1">
    <location>
        <begin position="94"/>
        <end position="103"/>
    </location>
</feature>
<feature type="compositionally biased region" description="Basic and acidic residues" evidence="1">
    <location>
        <begin position="28"/>
        <end position="39"/>
    </location>
</feature>
<protein>
    <submittedName>
        <fullName evidence="2">Uncharacterized protein</fullName>
    </submittedName>
</protein>
<dbReference type="AlphaFoldDB" id="A0A2S4VKF4"/>
<comment type="caution">
    <text evidence="2">The sequence shown here is derived from an EMBL/GenBank/DDBJ whole genome shotgun (WGS) entry which is preliminary data.</text>
</comment>
<feature type="compositionally biased region" description="Polar residues" evidence="1">
    <location>
        <begin position="291"/>
        <end position="300"/>
    </location>
</feature>